<feature type="chain" id="PRO_5020196763" description="DUF3078 domain-containing protein" evidence="1">
    <location>
        <begin position="21"/>
        <end position="297"/>
    </location>
</feature>
<evidence type="ECO:0000313" key="2">
    <source>
        <dbReference type="EMBL" id="THD68988.1"/>
    </source>
</evidence>
<dbReference type="OrthoDB" id="949563at2"/>
<comment type="caution">
    <text evidence="2">The sequence shown here is derived from an EMBL/GenBank/DDBJ whole genome shotgun (WGS) entry which is preliminary data.</text>
</comment>
<dbReference type="Proteomes" id="UP000305939">
    <property type="component" value="Unassembled WGS sequence"/>
</dbReference>
<proteinExistence type="predicted"/>
<evidence type="ECO:0008006" key="4">
    <source>
        <dbReference type="Google" id="ProtNLM"/>
    </source>
</evidence>
<keyword evidence="3" id="KW-1185">Reference proteome</keyword>
<organism evidence="2 3">
    <name type="scientific">Robertkochia marina</name>
    <dbReference type="NCBI Taxonomy" id="1227945"/>
    <lineage>
        <taxon>Bacteria</taxon>
        <taxon>Pseudomonadati</taxon>
        <taxon>Bacteroidota</taxon>
        <taxon>Flavobacteriia</taxon>
        <taxon>Flavobacteriales</taxon>
        <taxon>Flavobacteriaceae</taxon>
        <taxon>Robertkochia</taxon>
    </lineage>
</organism>
<keyword evidence="1" id="KW-0732">Signal</keyword>
<name>A0A4V3UYA7_9FLAO</name>
<protein>
    <recommendedName>
        <fullName evidence="4">DUF3078 domain-containing protein</fullName>
    </recommendedName>
</protein>
<reference evidence="2 3" key="1">
    <citation type="submission" date="2019-04" db="EMBL/GenBank/DDBJ databases">
        <title>Draft genome sequence of Robertkochia marina CC-AMO-30D.</title>
        <authorList>
            <person name="Hameed A."/>
            <person name="Lin S.-Y."/>
            <person name="Shahina M."/>
            <person name="Lai W.-A."/>
            <person name="Young C.-C."/>
        </authorList>
    </citation>
    <scope>NUCLEOTIDE SEQUENCE [LARGE SCALE GENOMIC DNA]</scope>
    <source>
        <strain evidence="2 3">CC-AMO-30D</strain>
    </source>
</reference>
<evidence type="ECO:0000313" key="3">
    <source>
        <dbReference type="Proteomes" id="UP000305939"/>
    </source>
</evidence>
<accession>A0A4V3UYA7</accession>
<feature type="signal peptide" evidence="1">
    <location>
        <begin position="1"/>
        <end position="20"/>
    </location>
</feature>
<dbReference type="EMBL" id="SSMC01000001">
    <property type="protein sequence ID" value="THD68988.1"/>
    <property type="molecule type" value="Genomic_DNA"/>
</dbReference>
<gene>
    <name evidence="2" type="ORF">E7Z59_01265</name>
</gene>
<sequence length="297" mass="34676">MRFLLFIVIFIGCYTLQVQAQNTTPWYKKISLRQSFDSKTDKAKPANITYTNPDDGDESWLVNIALGYDLTPDSEEIIIINPYIEYHRNSLVDKEQYNWETGVFAEWQTQDIFTRKWSPVLIGAVRYNDDRIGGVQSLMSNLYFTPLFRGKGMKAEYFWLPNTAVKLGKAFRFIYTPYLGVETENRIQTDNSDASGSIYRGYFSISSSIVFFPDHEVLKDRLEIDLDWQYRYILGENVTTITQNDYRYFNISLNYILYRASDGKRIVKLGIDYTTGENPAKNFQDQTFYALSLKVRL</sequence>
<dbReference type="AlphaFoldDB" id="A0A4V3UYA7"/>
<dbReference type="RefSeq" id="WP_136334478.1">
    <property type="nucleotide sequence ID" value="NZ_QXMP01000004.1"/>
</dbReference>
<evidence type="ECO:0000256" key="1">
    <source>
        <dbReference type="SAM" id="SignalP"/>
    </source>
</evidence>